<dbReference type="AlphaFoldDB" id="A0A7X0VAF6"/>
<dbReference type="InterPro" id="IPR050557">
    <property type="entry name" value="RTX_toxin/Mannuronan_C5-epim"/>
</dbReference>
<name>A0A7X0VAF6_9ACTN</name>
<evidence type="ECO:0000256" key="3">
    <source>
        <dbReference type="SAM" id="MobiDB-lite"/>
    </source>
</evidence>
<feature type="signal peptide" evidence="4">
    <location>
        <begin position="1"/>
        <end position="27"/>
    </location>
</feature>
<feature type="compositionally biased region" description="Basic and acidic residues" evidence="3">
    <location>
        <begin position="193"/>
        <end position="203"/>
    </location>
</feature>
<dbReference type="GO" id="GO:0005576">
    <property type="term" value="C:extracellular region"/>
    <property type="evidence" value="ECO:0007669"/>
    <property type="project" value="UniProtKB-SubCell"/>
</dbReference>
<dbReference type="Pfam" id="PF00353">
    <property type="entry name" value="HemolysinCabind"/>
    <property type="match status" value="6"/>
</dbReference>
<dbReference type="InterPro" id="IPR001343">
    <property type="entry name" value="Hemolysn_Ca-bd"/>
</dbReference>
<dbReference type="InterPro" id="IPR011049">
    <property type="entry name" value="Serralysin-like_metalloprot_C"/>
</dbReference>
<sequence length="410" mass="42364">MRLTRGTLVGLLVSGGLVAVGVSSAQAAPNPCAGATIVGTDQDDVLRGTDGPDVIDGLAGDDTLFGLGGDDVLCGGYGQDELQGGDGADVLHGGRDAKVQEDSDYYVYYGDSLEGGPGDDTLDPGLDSRHEGSVDAVTFEHSLGPVTVDLALGSATGDGTDTFTGPFTRVTGTPYDDVLLGSDGRETLAGGRGSDRLEGRGGDDDLAGRDLSFHRGWNHVDRDVVLGGAGNDYVAGGNGDDLLRGGRGNDSLNGDRGVDRSYGGPGKDNFVDLLESADGQVMAGGPGVDNLYDLHLYDADGRYQRHSVGRIDLAAGTFRARFGGTTTRVSVPGNEGAGTPRGDLWTVYGTDGPNQLISGYDDPVRLFGLGGRDSLFGSIRDDVIDGGPGYDSGTGYTGHDRIISMEKIYR</sequence>
<reference evidence="5 6" key="1">
    <citation type="submission" date="2020-08" db="EMBL/GenBank/DDBJ databases">
        <authorList>
            <person name="Seo M.-J."/>
        </authorList>
    </citation>
    <scope>NUCLEOTIDE SEQUENCE [LARGE SCALE GENOMIC DNA]</scope>
    <source>
        <strain evidence="5 6">KIGAM211</strain>
    </source>
</reference>
<keyword evidence="6" id="KW-1185">Reference proteome</keyword>
<feature type="chain" id="PRO_5030859666" description="Hemolysin-type calcium-binding repeat-containing protein" evidence="4">
    <location>
        <begin position="28"/>
        <end position="410"/>
    </location>
</feature>
<dbReference type="RefSeq" id="WP_185252126.1">
    <property type="nucleotide sequence ID" value="NZ_JACKXE010000001.1"/>
</dbReference>
<protein>
    <recommendedName>
        <fullName evidence="7">Hemolysin-type calcium-binding repeat-containing protein</fullName>
    </recommendedName>
</protein>
<evidence type="ECO:0000256" key="4">
    <source>
        <dbReference type="SAM" id="SignalP"/>
    </source>
</evidence>
<dbReference type="GO" id="GO:0005509">
    <property type="term" value="F:calcium ion binding"/>
    <property type="evidence" value="ECO:0007669"/>
    <property type="project" value="InterPro"/>
</dbReference>
<comment type="caution">
    <text evidence="5">The sequence shown here is derived from an EMBL/GenBank/DDBJ whole genome shotgun (WGS) entry which is preliminary data.</text>
</comment>
<dbReference type="PANTHER" id="PTHR38340:SF1">
    <property type="entry name" value="S-LAYER PROTEIN"/>
    <property type="match status" value="1"/>
</dbReference>
<dbReference type="EMBL" id="JACKXE010000001">
    <property type="protein sequence ID" value="MBB6626907.1"/>
    <property type="molecule type" value="Genomic_DNA"/>
</dbReference>
<dbReference type="Gene3D" id="2.150.10.10">
    <property type="entry name" value="Serralysin-like metalloprotease, C-terminal"/>
    <property type="match status" value="4"/>
</dbReference>
<dbReference type="PANTHER" id="PTHR38340">
    <property type="entry name" value="S-LAYER PROTEIN"/>
    <property type="match status" value="1"/>
</dbReference>
<proteinExistence type="predicted"/>
<evidence type="ECO:0000256" key="1">
    <source>
        <dbReference type="ARBA" id="ARBA00004613"/>
    </source>
</evidence>
<dbReference type="Proteomes" id="UP000523955">
    <property type="component" value="Unassembled WGS sequence"/>
</dbReference>
<dbReference type="PROSITE" id="PS00330">
    <property type="entry name" value="HEMOLYSIN_CALCIUM"/>
    <property type="match status" value="2"/>
</dbReference>
<evidence type="ECO:0000256" key="2">
    <source>
        <dbReference type="ARBA" id="ARBA00022525"/>
    </source>
</evidence>
<keyword evidence="4" id="KW-0732">Signal</keyword>
<evidence type="ECO:0008006" key="7">
    <source>
        <dbReference type="Google" id="ProtNLM"/>
    </source>
</evidence>
<dbReference type="PRINTS" id="PR00313">
    <property type="entry name" value="CABNDNGRPT"/>
</dbReference>
<keyword evidence="2" id="KW-0964">Secreted</keyword>
<dbReference type="SUPFAM" id="SSF51120">
    <property type="entry name" value="beta-Roll"/>
    <property type="match status" value="3"/>
</dbReference>
<feature type="region of interest" description="Disordered" evidence="3">
    <location>
        <begin position="181"/>
        <end position="203"/>
    </location>
</feature>
<dbReference type="InterPro" id="IPR018511">
    <property type="entry name" value="Hemolysin-typ_Ca-bd_CS"/>
</dbReference>
<evidence type="ECO:0000313" key="5">
    <source>
        <dbReference type="EMBL" id="MBB6626907.1"/>
    </source>
</evidence>
<feature type="region of interest" description="Disordered" evidence="3">
    <location>
        <begin position="237"/>
        <end position="261"/>
    </location>
</feature>
<comment type="subcellular location">
    <subcellularLocation>
        <location evidence="1">Secreted</location>
    </subcellularLocation>
</comment>
<gene>
    <name evidence="5" type="ORF">H5V45_06190</name>
</gene>
<organism evidence="5 6">
    <name type="scientific">Nocardioides luti</name>
    <dbReference type="NCBI Taxonomy" id="2761101"/>
    <lineage>
        <taxon>Bacteria</taxon>
        <taxon>Bacillati</taxon>
        <taxon>Actinomycetota</taxon>
        <taxon>Actinomycetes</taxon>
        <taxon>Propionibacteriales</taxon>
        <taxon>Nocardioidaceae</taxon>
        <taxon>Nocardioides</taxon>
    </lineage>
</organism>
<evidence type="ECO:0000313" key="6">
    <source>
        <dbReference type="Proteomes" id="UP000523955"/>
    </source>
</evidence>
<accession>A0A7X0VAF6</accession>